<gene>
    <name evidence="1" type="ORF">BCY88_12915</name>
</gene>
<organism evidence="1 2">
    <name type="scientific">Paraburkholderia fungorum</name>
    <dbReference type="NCBI Taxonomy" id="134537"/>
    <lineage>
        <taxon>Bacteria</taxon>
        <taxon>Pseudomonadati</taxon>
        <taxon>Pseudomonadota</taxon>
        <taxon>Betaproteobacteria</taxon>
        <taxon>Burkholderiales</taxon>
        <taxon>Burkholderiaceae</taxon>
        <taxon>Paraburkholderia</taxon>
    </lineage>
</organism>
<accession>A0A420FCX1</accession>
<evidence type="ECO:0000313" key="2">
    <source>
        <dbReference type="Proteomes" id="UP000283709"/>
    </source>
</evidence>
<dbReference type="AlphaFoldDB" id="A0A420FCX1"/>
<comment type="caution">
    <text evidence="1">The sequence shown here is derived from an EMBL/GenBank/DDBJ whole genome shotgun (WGS) entry which is preliminary data.</text>
</comment>
<evidence type="ECO:0008006" key="3">
    <source>
        <dbReference type="Google" id="ProtNLM"/>
    </source>
</evidence>
<reference evidence="1 2" key="1">
    <citation type="submission" date="2016-07" db="EMBL/GenBank/DDBJ databases">
        <title>Genome analysis of Burkholderia fungorum ES3-20.</title>
        <authorList>
            <person name="Xu D."/>
            <person name="Yao R."/>
            <person name="Zheng S."/>
        </authorList>
    </citation>
    <scope>NUCLEOTIDE SEQUENCE [LARGE SCALE GENOMIC DNA]</scope>
    <source>
        <strain evidence="1 2">ES3-20</strain>
    </source>
</reference>
<name>A0A420FCX1_9BURK</name>
<proteinExistence type="predicted"/>
<dbReference type="OrthoDB" id="4103969at2"/>
<protein>
    <recommendedName>
        <fullName evidence="3">SMI1/KNR4 family protein</fullName>
    </recommendedName>
</protein>
<dbReference type="EMBL" id="MCAS01000068">
    <property type="protein sequence ID" value="RKF30725.1"/>
    <property type="molecule type" value="Genomic_DNA"/>
</dbReference>
<dbReference type="Proteomes" id="UP000283709">
    <property type="component" value="Unassembled WGS sequence"/>
</dbReference>
<sequence length="105" mass="12087">MYGKVFHDDAGEEYGVIRTLPQGDRNELFSSSFKPFAVDDCGNYFLRTDDGVSFWDHETGNVTRLAASENAFIDRLTEPRPVTLEEGQVRRAWIDPDFLKRLNKK</sequence>
<evidence type="ECO:0000313" key="1">
    <source>
        <dbReference type="EMBL" id="RKF30725.1"/>
    </source>
</evidence>